<accession>A0ABU7R6E3</accession>
<dbReference type="Proteomes" id="UP001350005">
    <property type="component" value="Unassembled WGS sequence"/>
</dbReference>
<comment type="caution">
    <text evidence="2">The sequence shown here is derived from an EMBL/GenBank/DDBJ whole genome shotgun (WGS) entry which is preliminary data.</text>
</comment>
<reference evidence="2 3" key="1">
    <citation type="submission" date="2024-01" db="EMBL/GenBank/DDBJ databases">
        <title>Whole genome of Chryseobacterium arthrosphaerae NNCa 2741.</title>
        <authorList>
            <person name="Boriskina E.V."/>
            <person name="Gordinskaya N.A."/>
            <person name="Kropotov V.S."/>
            <person name="Alekseeva A.E."/>
            <person name="Makhova M.A."/>
            <person name="Kryazhev D.V."/>
            <person name="Shkurkina I.S."/>
        </authorList>
    </citation>
    <scope>NUCLEOTIDE SEQUENCE [LARGE SCALE GENOMIC DNA]</scope>
    <source>
        <strain evidence="2 3">NNCa 2741</strain>
    </source>
</reference>
<evidence type="ECO:0000313" key="3">
    <source>
        <dbReference type="Proteomes" id="UP001350005"/>
    </source>
</evidence>
<organism evidence="2 3">
    <name type="scientific">Chryseobacterium arthrosphaerae</name>
    <dbReference type="NCBI Taxonomy" id="651561"/>
    <lineage>
        <taxon>Bacteria</taxon>
        <taxon>Pseudomonadati</taxon>
        <taxon>Bacteroidota</taxon>
        <taxon>Flavobacteriia</taxon>
        <taxon>Flavobacteriales</taxon>
        <taxon>Weeksellaceae</taxon>
        <taxon>Chryseobacterium group</taxon>
        <taxon>Chryseobacterium</taxon>
    </lineage>
</organism>
<evidence type="ECO:0000313" key="2">
    <source>
        <dbReference type="EMBL" id="MEE6130373.1"/>
    </source>
</evidence>
<dbReference type="EMBL" id="JAZGJU010000097">
    <property type="protein sequence ID" value="MEE6130373.1"/>
    <property type="molecule type" value="Genomic_DNA"/>
</dbReference>
<evidence type="ECO:0000256" key="1">
    <source>
        <dbReference type="SAM" id="Phobius"/>
    </source>
</evidence>
<feature type="non-terminal residue" evidence="2">
    <location>
        <position position="1"/>
    </location>
</feature>
<keyword evidence="1" id="KW-0812">Transmembrane</keyword>
<protein>
    <submittedName>
        <fullName evidence="2">Uncharacterized protein</fullName>
    </submittedName>
</protein>
<gene>
    <name evidence="2" type="ORF">V2E39_23445</name>
</gene>
<keyword evidence="3" id="KW-1185">Reference proteome</keyword>
<feature type="transmembrane region" description="Helical" evidence="1">
    <location>
        <begin position="32"/>
        <end position="50"/>
    </location>
</feature>
<proteinExistence type="predicted"/>
<keyword evidence="1" id="KW-1133">Transmembrane helix</keyword>
<sequence>SVQKELTMETHVSMVYGLQLVNKLFTLKKTTGTVCSQSILFFIIIIFPILPPDTEDIPQSISRTP</sequence>
<name>A0ABU7R6E3_9FLAO</name>
<dbReference type="RefSeq" id="WP_330937621.1">
    <property type="nucleotide sequence ID" value="NZ_JAZGJU010000097.1"/>
</dbReference>
<keyword evidence="1" id="KW-0472">Membrane</keyword>